<evidence type="ECO:0000313" key="2">
    <source>
        <dbReference type="Proteomes" id="UP001648503"/>
    </source>
</evidence>
<proteinExistence type="predicted"/>
<dbReference type="PANTHER" id="PTHR46862">
    <property type="entry name" value="OS07G0661900 PROTEIN"/>
    <property type="match status" value="1"/>
</dbReference>
<dbReference type="InterPro" id="IPR011990">
    <property type="entry name" value="TPR-like_helical_dom_sf"/>
</dbReference>
<reference evidence="1 2" key="1">
    <citation type="submission" date="2021-02" db="EMBL/GenBank/DDBJ databases">
        <title>Variation within the Batrachochytrium salamandrivorans European outbreak.</title>
        <authorList>
            <person name="Kelly M."/>
            <person name="Pasmans F."/>
            <person name="Shea T.P."/>
            <person name="Munoz J.F."/>
            <person name="Carranza S."/>
            <person name="Cuomo C.A."/>
            <person name="Martel A."/>
        </authorList>
    </citation>
    <scope>NUCLEOTIDE SEQUENCE [LARGE SCALE GENOMIC DNA]</scope>
    <source>
        <strain evidence="1 2">AMFP18/2</strain>
    </source>
</reference>
<name>A0ABQ8F0X0_9FUNG</name>
<sequence length="580" mass="64079">MRTCCSKIVCSAIGSGSHRRSAISRHLVSACTAAGIFECTHRATRTVLGSYRQLWASYHSNGISPDTSHVASTVLDGRVSTANPTEAKLPYLTKQLESEIPDCSDIFGVENSRFLDAKSNIFNDQPFLRPISSSNPTPTSRKRGAHPEILKLTNLLDQQNYQEALGLFYKIQEHHPKILATLSAFHFCQLIRLSYYRTAGFAWSRTETQRINRAASIYKTMQMLDVKLDFPTLTLAIDIFAKKGDINEAKAAYDLISVGGFDPLHSKALARICHAHILCGDEATGLAYFEQLVKGDNDPRSYGMLLKAFAKKGDQVGMVSVIDRIHREKIPFESTLVAIVWDFYQSRKDYAAVEAELAKFKANQGVLSLALYRILMRARNAQKSFTSVIELGDEMSRLDIEIDGTIHNEIIIAYAGMGDLPAMWRQYRLAADLPGVKNDAFYAMAKALGPHTSLASAKHLCDTLSGVNVPIVPTLDALLSGYMLMGDVETAKTLVMLNEHRSHGPTRAAILKVIWAHYYAGDANGAIAYAIYLKRAGFTIAPAVWIAILHIATKFKPDIVDKVKAYISKTYPGAIYDTSA</sequence>
<dbReference type="Gene3D" id="1.25.40.10">
    <property type="entry name" value="Tetratricopeptide repeat domain"/>
    <property type="match status" value="1"/>
</dbReference>
<dbReference type="Proteomes" id="UP001648503">
    <property type="component" value="Unassembled WGS sequence"/>
</dbReference>
<comment type="caution">
    <text evidence="1">The sequence shown here is derived from an EMBL/GenBank/DDBJ whole genome shotgun (WGS) entry which is preliminary data.</text>
</comment>
<accession>A0ABQ8F0X0</accession>
<evidence type="ECO:0000313" key="1">
    <source>
        <dbReference type="EMBL" id="KAH6590156.1"/>
    </source>
</evidence>
<dbReference type="EMBL" id="JAFCIX010000436">
    <property type="protein sequence ID" value="KAH6590156.1"/>
    <property type="molecule type" value="Genomic_DNA"/>
</dbReference>
<keyword evidence="2" id="KW-1185">Reference proteome</keyword>
<dbReference type="PANTHER" id="PTHR46862:SF3">
    <property type="entry name" value="OS07G0661900 PROTEIN"/>
    <property type="match status" value="1"/>
</dbReference>
<gene>
    <name evidence="1" type="ORF">BASA50_009569</name>
</gene>
<evidence type="ECO:0008006" key="3">
    <source>
        <dbReference type="Google" id="ProtNLM"/>
    </source>
</evidence>
<organism evidence="1 2">
    <name type="scientific">Batrachochytrium salamandrivorans</name>
    <dbReference type="NCBI Taxonomy" id="1357716"/>
    <lineage>
        <taxon>Eukaryota</taxon>
        <taxon>Fungi</taxon>
        <taxon>Fungi incertae sedis</taxon>
        <taxon>Chytridiomycota</taxon>
        <taxon>Chytridiomycota incertae sedis</taxon>
        <taxon>Chytridiomycetes</taxon>
        <taxon>Rhizophydiales</taxon>
        <taxon>Rhizophydiales incertae sedis</taxon>
        <taxon>Batrachochytrium</taxon>
    </lineage>
</organism>
<protein>
    <recommendedName>
        <fullName evidence="3">Pentacotripeptide-repeat region of PRORP domain-containing protein</fullName>
    </recommendedName>
</protein>